<evidence type="ECO:0000313" key="3">
    <source>
        <dbReference type="EMBL" id="CAK8671257.1"/>
    </source>
</evidence>
<dbReference type="PROSITE" id="PS00018">
    <property type="entry name" value="EF_HAND_1"/>
    <property type="match status" value="1"/>
</dbReference>
<sequence length="92" mass="10629">MDCYTKTEKALMLLAETFYEYAQKTSDGDNSQLDKEEMKLLLEKELVHFKGDATFEQFDHDKSGAVNFAEFMQEMARTGEKLQGNVRHALNQ</sequence>
<dbReference type="InterPro" id="IPR011992">
    <property type="entry name" value="EF-hand-dom_pair"/>
</dbReference>
<dbReference type="InterPro" id="IPR018247">
    <property type="entry name" value="EF_Hand_1_Ca_BS"/>
</dbReference>
<feature type="domain" description="EF-hand" evidence="2">
    <location>
        <begin position="52"/>
        <end position="81"/>
    </location>
</feature>
<dbReference type="InterPro" id="IPR002048">
    <property type="entry name" value="EF_hand_dom"/>
</dbReference>
<comment type="caution">
    <text evidence="3">The sequence shown here is derived from an EMBL/GenBank/DDBJ whole genome shotgun (WGS) entry which is preliminary data.</text>
</comment>
<evidence type="ECO:0000256" key="1">
    <source>
        <dbReference type="ARBA" id="ARBA00022837"/>
    </source>
</evidence>
<organism evidence="3 4">
    <name type="scientific">Clavelina lepadiformis</name>
    <name type="common">Light-bulb sea squirt</name>
    <name type="synonym">Ascidia lepadiformis</name>
    <dbReference type="NCBI Taxonomy" id="159417"/>
    <lineage>
        <taxon>Eukaryota</taxon>
        <taxon>Metazoa</taxon>
        <taxon>Chordata</taxon>
        <taxon>Tunicata</taxon>
        <taxon>Ascidiacea</taxon>
        <taxon>Aplousobranchia</taxon>
        <taxon>Clavelinidae</taxon>
        <taxon>Clavelina</taxon>
    </lineage>
</organism>
<dbReference type="InterPro" id="IPR013787">
    <property type="entry name" value="S100_Ca-bd_sub"/>
</dbReference>
<reference evidence="3 4" key="1">
    <citation type="submission" date="2024-02" db="EMBL/GenBank/DDBJ databases">
        <authorList>
            <person name="Daric V."/>
            <person name="Darras S."/>
        </authorList>
    </citation>
    <scope>NUCLEOTIDE SEQUENCE [LARGE SCALE GENOMIC DNA]</scope>
</reference>
<dbReference type="Proteomes" id="UP001642483">
    <property type="component" value="Unassembled WGS sequence"/>
</dbReference>
<dbReference type="SUPFAM" id="SSF47473">
    <property type="entry name" value="EF-hand"/>
    <property type="match status" value="1"/>
</dbReference>
<gene>
    <name evidence="3" type="ORF">CVLEPA_LOCUS307</name>
</gene>
<dbReference type="EMBL" id="CAWYQH010000001">
    <property type="protein sequence ID" value="CAK8671257.1"/>
    <property type="molecule type" value="Genomic_DNA"/>
</dbReference>
<dbReference type="SMART" id="SM01394">
    <property type="entry name" value="S_100"/>
    <property type="match status" value="1"/>
</dbReference>
<name>A0ABP0EYY7_CLALP</name>
<dbReference type="PROSITE" id="PS50222">
    <property type="entry name" value="EF_HAND_2"/>
    <property type="match status" value="1"/>
</dbReference>
<dbReference type="Pfam" id="PF01023">
    <property type="entry name" value="S_100"/>
    <property type="match status" value="1"/>
</dbReference>
<keyword evidence="1" id="KW-0106">Calcium</keyword>
<evidence type="ECO:0000313" key="4">
    <source>
        <dbReference type="Proteomes" id="UP001642483"/>
    </source>
</evidence>
<proteinExistence type="predicted"/>
<dbReference type="Gene3D" id="1.10.238.10">
    <property type="entry name" value="EF-hand"/>
    <property type="match status" value="1"/>
</dbReference>
<keyword evidence="4" id="KW-1185">Reference proteome</keyword>
<protein>
    <recommendedName>
        <fullName evidence="2">EF-hand domain-containing protein</fullName>
    </recommendedName>
</protein>
<evidence type="ECO:0000259" key="2">
    <source>
        <dbReference type="PROSITE" id="PS50222"/>
    </source>
</evidence>
<accession>A0ABP0EYY7</accession>